<evidence type="ECO:0000256" key="9">
    <source>
        <dbReference type="SAM" id="SignalP"/>
    </source>
</evidence>
<reference evidence="10 11" key="1">
    <citation type="journal article" date="2014" name="Nat. Commun.">
        <title>Molecular traces of alternative social organization in a termite genome.</title>
        <authorList>
            <person name="Terrapon N."/>
            <person name="Li C."/>
            <person name="Robertson H.M."/>
            <person name="Ji L."/>
            <person name="Meng X."/>
            <person name="Booth W."/>
            <person name="Chen Z."/>
            <person name="Childers C.P."/>
            <person name="Glastad K.M."/>
            <person name="Gokhale K."/>
            <person name="Gowin J."/>
            <person name="Gronenberg W."/>
            <person name="Hermansen R.A."/>
            <person name="Hu H."/>
            <person name="Hunt B.G."/>
            <person name="Huylmans A.K."/>
            <person name="Khalil S.M."/>
            <person name="Mitchell R.D."/>
            <person name="Munoz-Torres M.C."/>
            <person name="Mustard J.A."/>
            <person name="Pan H."/>
            <person name="Reese J.T."/>
            <person name="Scharf M.E."/>
            <person name="Sun F."/>
            <person name="Vogel H."/>
            <person name="Xiao J."/>
            <person name="Yang W."/>
            <person name="Yang Z."/>
            <person name="Yang Z."/>
            <person name="Zhou J."/>
            <person name="Zhu J."/>
            <person name="Brent C.S."/>
            <person name="Elsik C.G."/>
            <person name="Goodisman M.A."/>
            <person name="Liberles D.A."/>
            <person name="Roe R.M."/>
            <person name="Vargo E.L."/>
            <person name="Vilcinskas A."/>
            <person name="Wang J."/>
            <person name="Bornberg-Bauer E."/>
            <person name="Korb J."/>
            <person name="Zhang G."/>
            <person name="Liebig J."/>
        </authorList>
    </citation>
    <scope>NUCLEOTIDE SEQUENCE [LARGE SCALE GENOMIC DNA]</scope>
    <source>
        <tissue evidence="10">Whole organism</tissue>
    </source>
</reference>
<evidence type="ECO:0000256" key="8">
    <source>
        <dbReference type="ARBA" id="ARBA00023288"/>
    </source>
</evidence>
<evidence type="ECO:0000313" key="10">
    <source>
        <dbReference type="EMBL" id="KDR18172.1"/>
    </source>
</evidence>
<keyword evidence="7" id="KW-0325">Glycoprotein</keyword>
<evidence type="ECO:0000256" key="5">
    <source>
        <dbReference type="ARBA" id="ARBA00022989"/>
    </source>
</evidence>
<feature type="signal peptide" evidence="9">
    <location>
        <begin position="1"/>
        <end position="20"/>
    </location>
</feature>
<dbReference type="InterPro" id="IPR031424">
    <property type="entry name" value="QVR-like"/>
</dbReference>
<gene>
    <name evidence="10" type="ORF">L798_06922</name>
</gene>
<dbReference type="InParanoid" id="A0A067R4V8"/>
<evidence type="ECO:0000256" key="2">
    <source>
        <dbReference type="ARBA" id="ARBA00022622"/>
    </source>
</evidence>
<keyword evidence="11" id="KW-1185">Reference proteome</keyword>
<dbReference type="GO" id="GO:0030431">
    <property type="term" value="P:sleep"/>
    <property type="evidence" value="ECO:0007669"/>
    <property type="project" value="InterPro"/>
</dbReference>
<dbReference type="InterPro" id="IPR050975">
    <property type="entry name" value="Sleep_regulator"/>
</dbReference>
<evidence type="ECO:0000256" key="3">
    <source>
        <dbReference type="ARBA" id="ARBA00022692"/>
    </source>
</evidence>
<dbReference type="AlphaFoldDB" id="A0A067R4V8"/>
<dbReference type="GO" id="GO:0098552">
    <property type="term" value="C:side of membrane"/>
    <property type="evidence" value="ECO:0007669"/>
    <property type="project" value="UniProtKB-KW"/>
</dbReference>
<organism evidence="10 11">
    <name type="scientific">Zootermopsis nevadensis</name>
    <name type="common">Dampwood termite</name>
    <dbReference type="NCBI Taxonomy" id="136037"/>
    <lineage>
        <taxon>Eukaryota</taxon>
        <taxon>Metazoa</taxon>
        <taxon>Ecdysozoa</taxon>
        <taxon>Arthropoda</taxon>
        <taxon>Hexapoda</taxon>
        <taxon>Insecta</taxon>
        <taxon>Pterygota</taxon>
        <taxon>Neoptera</taxon>
        <taxon>Polyneoptera</taxon>
        <taxon>Dictyoptera</taxon>
        <taxon>Blattodea</taxon>
        <taxon>Blattoidea</taxon>
        <taxon>Termitoidae</taxon>
        <taxon>Termopsidae</taxon>
        <taxon>Zootermopsis</taxon>
    </lineage>
</organism>
<dbReference type="FunCoup" id="A0A067R4V8">
    <property type="interactions" value="1"/>
</dbReference>
<dbReference type="PANTHER" id="PTHR33562">
    <property type="entry name" value="ATILLA, ISOFORM B-RELATED-RELATED"/>
    <property type="match status" value="1"/>
</dbReference>
<dbReference type="Pfam" id="PF17064">
    <property type="entry name" value="QVR"/>
    <property type="match status" value="1"/>
</dbReference>
<accession>A0A067R4V8</accession>
<keyword evidence="2" id="KW-0336">GPI-anchor</keyword>
<keyword evidence="5" id="KW-1133">Transmembrane helix</keyword>
<keyword evidence="3" id="KW-0812">Transmembrane</keyword>
<evidence type="ECO:0000256" key="1">
    <source>
        <dbReference type="ARBA" id="ARBA00004589"/>
    </source>
</evidence>
<feature type="chain" id="PRO_5001644717" evidence="9">
    <location>
        <begin position="21"/>
        <end position="161"/>
    </location>
</feature>
<dbReference type="GO" id="GO:0032222">
    <property type="term" value="P:regulation of synaptic transmission, cholinergic"/>
    <property type="evidence" value="ECO:0007669"/>
    <property type="project" value="InterPro"/>
</dbReference>
<keyword evidence="6" id="KW-0472">Membrane</keyword>
<comment type="subcellular location">
    <subcellularLocation>
        <location evidence="1">Membrane</location>
        <topology evidence="1">Lipid-anchor</topology>
        <topology evidence="1">GPI-anchor</topology>
    </subcellularLocation>
</comment>
<sequence>MARVFLQLFVLEAIVHSGFSFLCFSCNSRDDPKCDDTFDLASRSYVDCSSDYFEKLVRTATRNLTDVQDAFLAYQTVAPSKSTCQKLVVKDGNGSVIIRSCSVWRLDGAETCDIHMKNLRSENVLFCEQCNNNVCNTSYVISTDLPVLFMALFIAVILTSV</sequence>
<protein>
    <submittedName>
        <fullName evidence="10">Uncharacterized protein</fullName>
    </submittedName>
</protein>
<evidence type="ECO:0000256" key="7">
    <source>
        <dbReference type="ARBA" id="ARBA00023180"/>
    </source>
</evidence>
<evidence type="ECO:0000256" key="6">
    <source>
        <dbReference type="ARBA" id="ARBA00023136"/>
    </source>
</evidence>
<proteinExistence type="predicted"/>
<keyword evidence="4 9" id="KW-0732">Signal</keyword>
<keyword evidence="8" id="KW-0449">Lipoprotein</keyword>
<dbReference type="EMBL" id="KK852699">
    <property type="protein sequence ID" value="KDR18172.1"/>
    <property type="molecule type" value="Genomic_DNA"/>
</dbReference>
<dbReference type="Proteomes" id="UP000027135">
    <property type="component" value="Unassembled WGS sequence"/>
</dbReference>
<evidence type="ECO:0000313" key="11">
    <source>
        <dbReference type="Proteomes" id="UP000027135"/>
    </source>
</evidence>
<name>A0A067R4V8_ZOONE</name>
<evidence type="ECO:0000256" key="4">
    <source>
        <dbReference type="ARBA" id="ARBA00022729"/>
    </source>
</evidence>